<dbReference type="InterPro" id="IPR050764">
    <property type="entry name" value="CbbQ/NirQ/NorQ/GpvN"/>
</dbReference>
<dbReference type="GO" id="GO:0016887">
    <property type="term" value="F:ATP hydrolysis activity"/>
    <property type="evidence" value="ECO:0007669"/>
    <property type="project" value="InterPro"/>
</dbReference>
<protein>
    <submittedName>
        <fullName evidence="6">ATPase AAA</fullName>
    </submittedName>
</protein>
<dbReference type="STRING" id="914150.TQ33_0564"/>
<evidence type="ECO:0000256" key="1">
    <source>
        <dbReference type="ARBA" id="ARBA00022741"/>
    </source>
</evidence>
<evidence type="ECO:0000256" key="3">
    <source>
        <dbReference type="ARBA" id="ARBA00061607"/>
    </source>
</evidence>
<dbReference type="Gene3D" id="1.10.8.80">
    <property type="entry name" value="Magnesium chelatase subunit I, C-Terminal domain"/>
    <property type="match status" value="1"/>
</dbReference>
<dbReference type="CDD" id="cd00009">
    <property type="entry name" value="AAA"/>
    <property type="match status" value="1"/>
</dbReference>
<accession>A0A0F6TPD1</accession>
<keyword evidence="2" id="KW-0067">ATP-binding</keyword>
<keyword evidence="7" id="KW-1185">Reference proteome</keyword>
<dbReference type="InterPro" id="IPR027417">
    <property type="entry name" value="P-loop_NTPase"/>
</dbReference>
<dbReference type="PANTHER" id="PTHR42759">
    <property type="entry name" value="MOXR FAMILY PROTEIN"/>
    <property type="match status" value="1"/>
</dbReference>
<reference evidence="6 7" key="1">
    <citation type="submission" date="2015-02" db="EMBL/GenBank/DDBJ databases">
        <title>Complete genome sequence of Kangiella geojedonensis strain YCS-5T.</title>
        <authorList>
            <person name="Kim K.M."/>
        </authorList>
    </citation>
    <scope>NUCLEOTIDE SEQUENCE [LARGE SCALE GENOMIC DNA]</scope>
    <source>
        <strain evidence="6 7">YCS-5</strain>
    </source>
</reference>
<evidence type="ECO:0000259" key="4">
    <source>
        <dbReference type="Pfam" id="PF07726"/>
    </source>
</evidence>
<dbReference type="PATRIC" id="fig|914150.5.peg.574"/>
<dbReference type="AlphaFoldDB" id="A0A0F6TPD1"/>
<dbReference type="Gene3D" id="3.40.50.300">
    <property type="entry name" value="P-loop containing nucleotide triphosphate hydrolases"/>
    <property type="match status" value="1"/>
</dbReference>
<name>A0A0F6TPD1_9GAMM</name>
<dbReference type="PANTHER" id="PTHR42759:SF5">
    <property type="entry name" value="METHANOL DEHYDROGENASE REGULATOR"/>
    <property type="match status" value="1"/>
</dbReference>
<dbReference type="GO" id="GO:0005524">
    <property type="term" value="F:ATP binding"/>
    <property type="evidence" value="ECO:0007669"/>
    <property type="project" value="UniProtKB-KW"/>
</dbReference>
<dbReference type="SUPFAM" id="SSF52540">
    <property type="entry name" value="P-loop containing nucleoside triphosphate hydrolases"/>
    <property type="match status" value="1"/>
</dbReference>
<feature type="domain" description="ChlI/MoxR AAA lid" evidence="5">
    <location>
        <begin position="228"/>
        <end position="289"/>
    </location>
</feature>
<proteinExistence type="inferred from homology"/>
<dbReference type="PIRSF" id="PIRSF002849">
    <property type="entry name" value="AAA_ATPase_chaperone_MoxR_prd"/>
    <property type="match status" value="1"/>
</dbReference>
<gene>
    <name evidence="6" type="ORF">TQ33_0564</name>
</gene>
<evidence type="ECO:0000259" key="5">
    <source>
        <dbReference type="Pfam" id="PF17863"/>
    </source>
</evidence>
<evidence type="ECO:0000256" key="2">
    <source>
        <dbReference type="ARBA" id="ARBA00022840"/>
    </source>
</evidence>
<dbReference type="KEGG" id="kge:TQ33_0564"/>
<dbReference type="Pfam" id="PF07726">
    <property type="entry name" value="AAA_3"/>
    <property type="match status" value="1"/>
</dbReference>
<dbReference type="HOGENOM" id="CLU_034716_2_0_6"/>
<dbReference type="RefSeq" id="WP_046560721.1">
    <property type="nucleotide sequence ID" value="NZ_CP010975.1"/>
</dbReference>
<keyword evidence="1" id="KW-0547">Nucleotide-binding</keyword>
<sequence length="305" mass="33693">MNSPILPVLEQLNKVVLGKSFQVKLAVVCLLARGHLLIEDLPGMGKTTLGQAMAKVFGLDFQRIQFTSDILPADIVGANIFDREKSTFEFHPGPVFSQLVLADEINRATPKAQSALLEAMEEQQVTVEGNTYELPNPFFVIATQNPTHQIGTYPLPESQLDRFLFKINLGYPDPDLEKILLKGESGRTKMSSLESLLDLDTLKDLQLKVSKLTVTEHLLQYVMDLILATRQSPDFAHGLSPRAGLAIVSAAKAWAFVDGRDYVLPEDIQQVFVASARHRLQSVKTSSTSTIELIEELINDTPVPA</sequence>
<organism evidence="6 7">
    <name type="scientific">Kangiella geojedonensis</name>
    <dbReference type="NCBI Taxonomy" id="914150"/>
    <lineage>
        <taxon>Bacteria</taxon>
        <taxon>Pseudomonadati</taxon>
        <taxon>Pseudomonadota</taxon>
        <taxon>Gammaproteobacteria</taxon>
        <taxon>Kangiellales</taxon>
        <taxon>Kangiellaceae</taxon>
        <taxon>Kangiella</taxon>
    </lineage>
</organism>
<comment type="similarity">
    <text evidence="3">Belongs to the MoxR family.</text>
</comment>
<dbReference type="InterPro" id="IPR011703">
    <property type="entry name" value="ATPase_AAA-3"/>
</dbReference>
<dbReference type="FunFam" id="3.40.50.300:FF:000640">
    <property type="entry name" value="MoxR family ATPase"/>
    <property type="match status" value="1"/>
</dbReference>
<dbReference type="OrthoDB" id="9808397at2"/>
<feature type="domain" description="ATPase AAA-3" evidence="4">
    <location>
        <begin position="35"/>
        <end position="165"/>
    </location>
</feature>
<evidence type="ECO:0000313" key="6">
    <source>
        <dbReference type="EMBL" id="AKE51545.1"/>
    </source>
</evidence>
<dbReference type="Proteomes" id="UP000034071">
    <property type="component" value="Chromosome"/>
</dbReference>
<evidence type="ECO:0000313" key="7">
    <source>
        <dbReference type="Proteomes" id="UP000034071"/>
    </source>
</evidence>
<dbReference type="Pfam" id="PF17863">
    <property type="entry name" value="AAA_lid_2"/>
    <property type="match status" value="1"/>
</dbReference>
<dbReference type="EMBL" id="CP010975">
    <property type="protein sequence ID" value="AKE51545.1"/>
    <property type="molecule type" value="Genomic_DNA"/>
</dbReference>
<dbReference type="InterPro" id="IPR041628">
    <property type="entry name" value="ChlI/MoxR_AAA_lid"/>
</dbReference>